<keyword evidence="1" id="KW-0472">Membrane</keyword>
<organism evidence="2 3">
    <name type="scientific">Streptomyces aureoversilis</name>
    <dbReference type="NCBI Taxonomy" id="67277"/>
    <lineage>
        <taxon>Bacteria</taxon>
        <taxon>Bacillati</taxon>
        <taxon>Actinomycetota</taxon>
        <taxon>Actinomycetes</taxon>
        <taxon>Kitasatosporales</taxon>
        <taxon>Streptomycetaceae</taxon>
        <taxon>Streptomyces</taxon>
    </lineage>
</organism>
<gene>
    <name evidence="2" type="ORF">ACFPP6_35010</name>
</gene>
<reference evidence="3" key="1">
    <citation type="journal article" date="2019" name="Int. J. Syst. Evol. Microbiol.">
        <title>The Global Catalogue of Microorganisms (GCM) 10K type strain sequencing project: providing services to taxonomists for standard genome sequencing and annotation.</title>
        <authorList>
            <consortium name="The Broad Institute Genomics Platform"/>
            <consortium name="The Broad Institute Genome Sequencing Center for Infectious Disease"/>
            <person name="Wu L."/>
            <person name="Ma J."/>
        </authorList>
    </citation>
    <scope>NUCLEOTIDE SEQUENCE [LARGE SCALE GENOMIC DNA]</scope>
    <source>
        <strain evidence="3">CGMCC 4.1641</strain>
    </source>
</reference>
<sequence length="103" mass="9928">MVTGSAALTALALAGALTLTFTLGLVYVALAGICLVTVNATGTGSAVLGAGQGLLGAVAAPLVGLGGEHTAFPMFLGMTVSASLAFAALALTRRTSPVLPDGR</sequence>
<name>A0ABW0AB07_9ACTN</name>
<keyword evidence="3" id="KW-1185">Reference proteome</keyword>
<keyword evidence="1" id="KW-0812">Transmembrane</keyword>
<comment type="caution">
    <text evidence="2">The sequence shown here is derived from an EMBL/GenBank/DDBJ whole genome shotgun (WGS) entry which is preliminary data.</text>
</comment>
<dbReference type="EMBL" id="JBHSKJ010000034">
    <property type="protein sequence ID" value="MFC5149874.1"/>
    <property type="molecule type" value="Genomic_DNA"/>
</dbReference>
<evidence type="ECO:0000313" key="3">
    <source>
        <dbReference type="Proteomes" id="UP001596222"/>
    </source>
</evidence>
<evidence type="ECO:0000256" key="1">
    <source>
        <dbReference type="SAM" id="Phobius"/>
    </source>
</evidence>
<protein>
    <submittedName>
        <fullName evidence="2">Uncharacterized protein</fullName>
    </submittedName>
</protein>
<accession>A0ABW0AB07</accession>
<proteinExistence type="predicted"/>
<dbReference type="RefSeq" id="WP_382050841.1">
    <property type="nucleotide sequence ID" value="NZ_JBHSKJ010000034.1"/>
</dbReference>
<dbReference type="Proteomes" id="UP001596222">
    <property type="component" value="Unassembled WGS sequence"/>
</dbReference>
<evidence type="ECO:0000313" key="2">
    <source>
        <dbReference type="EMBL" id="MFC5149874.1"/>
    </source>
</evidence>
<feature type="transmembrane region" description="Helical" evidence="1">
    <location>
        <begin position="71"/>
        <end position="91"/>
    </location>
</feature>
<keyword evidence="1" id="KW-1133">Transmembrane helix</keyword>